<name>A0A4D7ATD0_9FIRM</name>
<accession>A0A4D7ATD0</accession>
<dbReference type="PROSITE" id="PS51671">
    <property type="entry name" value="ACT"/>
    <property type="match status" value="1"/>
</dbReference>
<dbReference type="Pfam" id="PF13291">
    <property type="entry name" value="ACT_4"/>
    <property type="match status" value="1"/>
</dbReference>
<evidence type="ECO:0000313" key="2">
    <source>
        <dbReference type="EMBL" id="QCI60713.1"/>
    </source>
</evidence>
<proteinExistence type="predicted"/>
<dbReference type="PIRSF" id="PIRSF025624">
    <property type="entry name" value="ACT_PheB"/>
    <property type="match status" value="1"/>
</dbReference>
<dbReference type="AlphaFoldDB" id="A0A4D7ATD0"/>
<dbReference type="Proteomes" id="UP000298642">
    <property type="component" value="Chromosome"/>
</dbReference>
<organism evidence="2 3">
    <name type="scientific">Dysosmobacter welbionis</name>
    <dbReference type="NCBI Taxonomy" id="2093857"/>
    <lineage>
        <taxon>Bacteria</taxon>
        <taxon>Bacillati</taxon>
        <taxon>Bacillota</taxon>
        <taxon>Clostridia</taxon>
        <taxon>Eubacteriales</taxon>
        <taxon>Oscillospiraceae</taxon>
        <taxon>Dysosmobacter</taxon>
    </lineage>
</organism>
<dbReference type="EMBL" id="CP034413">
    <property type="protein sequence ID" value="QCI60713.1"/>
    <property type="molecule type" value="Genomic_DNA"/>
</dbReference>
<dbReference type="RefSeq" id="WP_021747794.1">
    <property type="nucleotide sequence ID" value="NZ_CAUWCU010000004.1"/>
</dbReference>
<gene>
    <name evidence="2" type="ORF">EIO64_17115</name>
</gene>
<dbReference type="Gene3D" id="3.30.70.260">
    <property type="match status" value="1"/>
</dbReference>
<evidence type="ECO:0000259" key="1">
    <source>
        <dbReference type="PROSITE" id="PS51671"/>
    </source>
</evidence>
<keyword evidence="3" id="KW-1185">Reference proteome</keyword>
<dbReference type="SUPFAM" id="SSF55021">
    <property type="entry name" value="ACT-like"/>
    <property type="match status" value="1"/>
</dbReference>
<feature type="domain" description="ACT" evidence="1">
    <location>
        <begin position="71"/>
        <end position="146"/>
    </location>
</feature>
<evidence type="ECO:0000313" key="3">
    <source>
        <dbReference type="Proteomes" id="UP000298642"/>
    </source>
</evidence>
<dbReference type="GeneID" id="89520883"/>
<sequence length="146" mass="15529">MAREIKYYIVAANALPEIFVKVAEAKRMMQTGEADTVGAATKQVGISRSAFYKYKDAVQPFNDMKAEHIITFYCMLKDNTGVLSSVLSVFATSGANILTINQSIPTNGCAAVTISAETSGLAETLEKLMADVAAVDGVVRVEVLAG</sequence>
<dbReference type="KEGG" id="obj:EIO64_17115"/>
<dbReference type="NCBIfam" id="NF003361">
    <property type="entry name" value="PRK04435.1"/>
    <property type="match status" value="1"/>
</dbReference>
<dbReference type="InterPro" id="IPR002912">
    <property type="entry name" value="ACT_dom"/>
</dbReference>
<dbReference type="InterPro" id="IPR008310">
    <property type="entry name" value="UPF0735_ACT_dom-cont"/>
</dbReference>
<reference evidence="3" key="1">
    <citation type="submission" date="2018-12" db="EMBL/GenBank/DDBJ databases">
        <title>Dusodibacter welbiota gen. nov., sp. nov., isolated from human faeces and emended description of the Oscillibacter genus.</title>
        <authorList>
            <person name="Le Roy T."/>
            <person name="Van der Smissen P."/>
            <person name="Delzenne N."/>
            <person name="Muccioli G."/>
            <person name="Collet J.F."/>
            <person name="Cani P.D."/>
        </authorList>
    </citation>
    <scope>NUCLEOTIDE SEQUENCE [LARGE SCALE GENOMIC DNA]</scope>
    <source>
        <strain evidence="3">J115</strain>
    </source>
</reference>
<dbReference type="InterPro" id="IPR045865">
    <property type="entry name" value="ACT-like_dom_sf"/>
</dbReference>
<protein>
    <submittedName>
        <fullName evidence="2">ACT domain-containing protein</fullName>
    </submittedName>
</protein>